<sequence length="133" mass="14605">MNYLTEPFKLHALGQGWVSMSNEPYAQARIGPIEHATVFHPTPIERSGGNHYLLESNGNCLGRAQIENLSLMPKSVITVPGPDQGRCHVLVQEMDSGTYKLDIENGRVVVIEDKLFAAIVADEPPSSVFKAVF</sequence>
<reference evidence="2" key="1">
    <citation type="submission" date="2017-02" db="EMBL/GenBank/DDBJ databases">
        <authorList>
            <person name="Tafer H."/>
            <person name="Lopandic K."/>
        </authorList>
    </citation>
    <scope>NUCLEOTIDE SEQUENCE [LARGE SCALE GENOMIC DNA]</scope>
    <source>
        <strain evidence="2">CBS 366.77</strain>
    </source>
</reference>
<accession>A0A3A2ZFR0</accession>
<name>A0A3A2ZFR0_9EURO</name>
<organism evidence="1 2">
    <name type="scientific">Aspergillus sclerotialis</name>
    <dbReference type="NCBI Taxonomy" id="2070753"/>
    <lineage>
        <taxon>Eukaryota</taxon>
        <taxon>Fungi</taxon>
        <taxon>Dikarya</taxon>
        <taxon>Ascomycota</taxon>
        <taxon>Pezizomycotina</taxon>
        <taxon>Eurotiomycetes</taxon>
        <taxon>Eurotiomycetidae</taxon>
        <taxon>Eurotiales</taxon>
        <taxon>Aspergillaceae</taxon>
        <taxon>Aspergillus</taxon>
        <taxon>Aspergillus subgen. Polypaecilum</taxon>
    </lineage>
</organism>
<dbReference type="InterPro" id="IPR031755">
    <property type="entry name" value="Inhibitor_I66"/>
</dbReference>
<gene>
    <name evidence="1" type="ORF">PHISCL_07485</name>
</gene>
<comment type="caution">
    <text evidence="1">The sequence shown here is derived from an EMBL/GenBank/DDBJ whole genome shotgun (WGS) entry which is preliminary data.</text>
</comment>
<protein>
    <submittedName>
        <fullName evidence="1">Uncharacterized protein</fullName>
    </submittedName>
</protein>
<evidence type="ECO:0000313" key="2">
    <source>
        <dbReference type="Proteomes" id="UP000266188"/>
    </source>
</evidence>
<dbReference type="OrthoDB" id="3439489at2759"/>
<dbReference type="GO" id="GO:0004867">
    <property type="term" value="F:serine-type endopeptidase inhibitor activity"/>
    <property type="evidence" value="ECO:0007669"/>
    <property type="project" value="InterPro"/>
</dbReference>
<keyword evidence="2" id="KW-1185">Reference proteome</keyword>
<dbReference type="Pfam" id="PF16850">
    <property type="entry name" value="Inhibitor_I66"/>
    <property type="match status" value="1"/>
</dbReference>
<dbReference type="EMBL" id="MVGC01000331">
    <property type="protein sequence ID" value="RJE20187.1"/>
    <property type="molecule type" value="Genomic_DNA"/>
</dbReference>
<proteinExistence type="predicted"/>
<dbReference type="AlphaFoldDB" id="A0A3A2ZFR0"/>
<evidence type="ECO:0000313" key="1">
    <source>
        <dbReference type="EMBL" id="RJE20187.1"/>
    </source>
</evidence>
<dbReference type="Gene3D" id="2.80.10.50">
    <property type="match status" value="1"/>
</dbReference>
<dbReference type="Proteomes" id="UP000266188">
    <property type="component" value="Unassembled WGS sequence"/>
</dbReference>